<sequence>MDEYAGIEDVSETQWAREEIKELVLASEGDDEETRNLQLIFESDDDEVDGIDPMAGKFRPLRTRNSARDERRKILDDISSRRRSTRASTTSKRRLASLSPSTSATSPAVPPAIHTRRGSPSLPAIHTRRGSPIPLAVQSHRGSPPAVQIHRGSPPAIQIHRGSPPAIQRRRGSPSAAAIHTHHNTSPPSATPPTPEPIHLASSFSSNRAPITPIRTTSPTAVEWTPSPVSSRTARRRAGVPSKNRLVTSDAESEPEPEAGNSDIEIIETPKPTKDKDKDKDKGKGKAVTPTLDTLFQDDEQEHISSRHHHHPEDQSLSEDEYDAVFDDNDLGALDFDIGIDPIPTIPIPFAEDSSTKIPPEEIQISISQAQIIHPLVMINDLDEEGQEFYLNHWRRGADKALTSTSTSTKRKQDRDEGRATTTTARKKWPKRGGWKGRGRGRARKK</sequence>
<dbReference type="AlphaFoldDB" id="A0A1Y2AWE6"/>
<reference evidence="2 3" key="1">
    <citation type="submission" date="2016-07" db="EMBL/GenBank/DDBJ databases">
        <title>Pervasive Adenine N6-methylation of Active Genes in Fungi.</title>
        <authorList>
            <consortium name="DOE Joint Genome Institute"/>
            <person name="Mondo S.J."/>
            <person name="Dannebaum R.O."/>
            <person name="Kuo R.C."/>
            <person name="Labutti K."/>
            <person name="Haridas S."/>
            <person name="Kuo A."/>
            <person name="Salamov A."/>
            <person name="Ahrendt S.R."/>
            <person name="Lipzen A."/>
            <person name="Sullivan W."/>
            <person name="Andreopoulos W.B."/>
            <person name="Clum A."/>
            <person name="Lindquist E."/>
            <person name="Daum C."/>
            <person name="Ramamoorthy G.K."/>
            <person name="Gryganskyi A."/>
            <person name="Culley D."/>
            <person name="Magnuson J.K."/>
            <person name="James T.Y."/>
            <person name="O'Malley M.A."/>
            <person name="Stajich J.E."/>
            <person name="Spatafora J.W."/>
            <person name="Visel A."/>
            <person name="Grigoriev I.V."/>
        </authorList>
    </citation>
    <scope>NUCLEOTIDE SEQUENCE [LARGE SCALE GENOMIC DNA]</scope>
    <source>
        <strain evidence="2 3">68-887.2</strain>
    </source>
</reference>
<feature type="compositionally biased region" description="Low complexity" evidence="1">
    <location>
        <begin position="96"/>
        <end position="107"/>
    </location>
</feature>
<feature type="compositionally biased region" description="Basic residues" evidence="1">
    <location>
        <begin position="425"/>
        <end position="446"/>
    </location>
</feature>
<organism evidence="2 3">
    <name type="scientific">Naematelia encephala</name>
    <dbReference type="NCBI Taxonomy" id="71784"/>
    <lineage>
        <taxon>Eukaryota</taxon>
        <taxon>Fungi</taxon>
        <taxon>Dikarya</taxon>
        <taxon>Basidiomycota</taxon>
        <taxon>Agaricomycotina</taxon>
        <taxon>Tremellomycetes</taxon>
        <taxon>Tremellales</taxon>
        <taxon>Naemateliaceae</taxon>
        <taxon>Naematelia</taxon>
    </lineage>
</organism>
<protein>
    <submittedName>
        <fullName evidence="2">Uncharacterized protein</fullName>
    </submittedName>
</protein>
<proteinExistence type="predicted"/>
<feature type="compositionally biased region" description="Polar residues" evidence="1">
    <location>
        <begin position="202"/>
        <end position="220"/>
    </location>
</feature>
<evidence type="ECO:0000256" key="1">
    <source>
        <dbReference type="SAM" id="MobiDB-lite"/>
    </source>
</evidence>
<evidence type="ECO:0000313" key="2">
    <source>
        <dbReference type="EMBL" id="ORY26888.1"/>
    </source>
</evidence>
<evidence type="ECO:0000313" key="3">
    <source>
        <dbReference type="Proteomes" id="UP000193986"/>
    </source>
</evidence>
<accession>A0A1Y2AWE6</accession>
<feature type="compositionally biased region" description="Basic and acidic residues" evidence="1">
    <location>
        <begin position="66"/>
        <end position="80"/>
    </location>
</feature>
<dbReference type="Proteomes" id="UP000193986">
    <property type="component" value="Unassembled WGS sequence"/>
</dbReference>
<dbReference type="InParanoid" id="A0A1Y2AWE6"/>
<feature type="region of interest" description="Disordered" evidence="1">
    <location>
        <begin position="400"/>
        <end position="446"/>
    </location>
</feature>
<gene>
    <name evidence="2" type="ORF">BCR39DRAFT_539970</name>
</gene>
<feature type="region of interest" description="Disordered" evidence="1">
    <location>
        <begin position="48"/>
        <end position="319"/>
    </location>
</feature>
<dbReference type="EMBL" id="MCFC01000043">
    <property type="protein sequence ID" value="ORY26888.1"/>
    <property type="molecule type" value="Genomic_DNA"/>
</dbReference>
<keyword evidence="3" id="KW-1185">Reference proteome</keyword>
<feature type="compositionally biased region" description="Basic and acidic residues" evidence="1">
    <location>
        <begin position="271"/>
        <end position="284"/>
    </location>
</feature>
<name>A0A1Y2AWE6_9TREE</name>
<comment type="caution">
    <text evidence="2">The sequence shown here is derived from an EMBL/GenBank/DDBJ whole genome shotgun (WGS) entry which is preliminary data.</text>
</comment>
<feature type="compositionally biased region" description="Basic residues" evidence="1">
    <location>
        <begin position="81"/>
        <end position="95"/>
    </location>
</feature>